<dbReference type="PIRSF" id="PIRSF006648">
    <property type="entry name" value="DrrB"/>
    <property type="match status" value="1"/>
</dbReference>
<dbReference type="Proteomes" id="UP001499878">
    <property type="component" value="Unassembled WGS sequence"/>
</dbReference>
<evidence type="ECO:0000259" key="7">
    <source>
        <dbReference type="PROSITE" id="PS51012"/>
    </source>
</evidence>
<feature type="transmembrane region" description="Helical" evidence="6">
    <location>
        <begin position="79"/>
        <end position="101"/>
    </location>
</feature>
<feature type="transmembrane region" description="Helical" evidence="6">
    <location>
        <begin position="258"/>
        <end position="277"/>
    </location>
</feature>
<dbReference type="InterPro" id="IPR047817">
    <property type="entry name" value="ABC2_TM_bact-type"/>
</dbReference>
<dbReference type="EMBL" id="BAABJR010000030">
    <property type="protein sequence ID" value="GAA5217298.1"/>
    <property type="molecule type" value="Genomic_DNA"/>
</dbReference>
<protein>
    <recommendedName>
        <fullName evidence="6">Transport permease protein</fullName>
    </recommendedName>
</protein>
<proteinExistence type="inferred from homology"/>
<dbReference type="PANTHER" id="PTHR43229">
    <property type="entry name" value="NODULATION PROTEIN J"/>
    <property type="match status" value="1"/>
</dbReference>
<feature type="transmembrane region" description="Helical" evidence="6">
    <location>
        <begin position="156"/>
        <end position="180"/>
    </location>
</feature>
<keyword evidence="2 6" id="KW-0812">Transmembrane</keyword>
<sequence>MLESITQRPGRPTTRSPGRRAAELAALRALVRRETTRLVASPAQAGLTLLNPLLYFVVLGTGLQGMVGSTSGTGDYMTYVYPGILMMAVQMPALNAGMSIVRDRETGLLRAVLVAPVRRDTFLVGKCLGSTATATAQGGLLLAFAPLAGLPYDPLLLLALLGELALVAFTLTALVTLAAVRITRIETFQSALGVTMLPLFFLSGAMFSVEGLPVWLAAMTLVNPLTYAVDALRQTVAGAAPGGVLPAGPDWGGWTPPLLVELLVMCVLGLAALVLAARRFSRAG</sequence>
<dbReference type="PRINTS" id="PR00164">
    <property type="entry name" value="ABC2TRNSPORT"/>
</dbReference>
<evidence type="ECO:0000313" key="8">
    <source>
        <dbReference type="EMBL" id="GAA5217298.1"/>
    </source>
</evidence>
<keyword evidence="6" id="KW-0813">Transport</keyword>
<feature type="transmembrane region" description="Helical" evidence="6">
    <location>
        <begin position="38"/>
        <end position="59"/>
    </location>
</feature>
<dbReference type="InterPro" id="IPR000412">
    <property type="entry name" value="ABC_2_transport"/>
</dbReference>
<dbReference type="InterPro" id="IPR051784">
    <property type="entry name" value="Nod_factor_ABC_transporter"/>
</dbReference>
<comment type="caution">
    <text evidence="8">The sequence shown here is derived from an EMBL/GenBank/DDBJ whole genome shotgun (WGS) entry which is preliminary data.</text>
</comment>
<dbReference type="PANTHER" id="PTHR43229:SF2">
    <property type="entry name" value="NODULATION PROTEIN J"/>
    <property type="match status" value="1"/>
</dbReference>
<gene>
    <name evidence="8" type="ORF">GCM10023323_73760</name>
</gene>
<keyword evidence="5" id="KW-0046">Antibiotic resistance</keyword>
<feature type="domain" description="ABC transmembrane type-2" evidence="7">
    <location>
        <begin position="43"/>
        <end position="283"/>
    </location>
</feature>
<dbReference type="InterPro" id="IPR013525">
    <property type="entry name" value="ABC2_TM"/>
</dbReference>
<dbReference type="Pfam" id="PF01061">
    <property type="entry name" value="ABC2_membrane"/>
    <property type="match status" value="1"/>
</dbReference>
<evidence type="ECO:0000256" key="2">
    <source>
        <dbReference type="ARBA" id="ARBA00022692"/>
    </source>
</evidence>
<feature type="transmembrane region" description="Helical" evidence="6">
    <location>
        <begin position="192"/>
        <end position="216"/>
    </location>
</feature>
<keyword evidence="9" id="KW-1185">Reference proteome</keyword>
<name>A0ABP9TH04_9ACTN</name>
<comment type="similarity">
    <text evidence="6">Belongs to the ABC-2 integral membrane protein family.</text>
</comment>
<reference evidence="9" key="1">
    <citation type="journal article" date="2019" name="Int. J. Syst. Evol. Microbiol.">
        <title>The Global Catalogue of Microorganisms (GCM) 10K type strain sequencing project: providing services to taxonomists for standard genome sequencing and annotation.</title>
        <authorList>
            <consortium name="The Broad Institute Genomics Platform"/>
            <consortium name="The Broad Institute Genome Sequencing Center for Infectious Disease"/>
            <person name="Wu L."/>
            <person name="Ma J."/>
        </authorList>
    </citation>
    <scope>NUCLEOTIDE SEQUENCE [LARGE SCALE GENOMIC DNA]</scope>
    <source>
        <strain evidence="9">JCM 18306</strain>
    </source>
</reference>
<dbReference type="RefSeq" id="WP_345638319.1">
    <property type="nucleotide sequence ID" value="NZ_BAABJR010000030.1"/>
</dbReference>
<evidence type="ECO:0000256" key="1">
    <source>
        <dbReference type="ARBA" id="ARBA00004141"/>
    </source>
</evidence>
<evidence type="ECO:0000256" key="4">
    <source>
        <dbReference type="ARBA" id="ARBA00023136"/>
    </source>
</evidence>
<feature type="transmembrane region" description="Helical" evidence="6">
    <location>
        <begin position="122"/>
        <end position="144"/>
    </location>
</feature>
<accession>A0ABP9TH04</accession>
<organism evidence="8 9">
    <name type="scientific">Streptomyces thinghirensis</name>
    <dbReference type="NCBI Taxonomy" id="551547"/>
    <lineage>
        <taxon>Bacteria</taxon>
        <taxon>Bacillati</taxon>
        <taxon>Actinomycetota</taxon>
        <taxon>Actinomycetes</taxon>
        <taxon>Kitasatosporales</taxon>
        <taxon>Streptomycetaceae</taxon>
        <taxon>Streptomyces</taxon>
    </lineage>
</organism>
<evidence type="ECO:0000256" key="6">
    <source>
        <dbReference type="RuleBase" id="RU361157"/>
    </source>
</evidence>
<evidence type="ECO:0000256" key="3">
    <source>
        <dbReference type="ARBA" id="ARBA00022989"/>
    </source>
</evidence>
<dbReference type="PROSITE" id="PS51012">
    <property type="entry name" value="ABC_TM2"/>
    <property type="match status" value="1"/>
</dbReference>
<comment type="subcellular location">
    <subcellularLocation>
        <location evidence="6">Cell membrane</location>
        <topology evidence="6">Multi-pass membrane protein</topology>
    </subcellularLocation>
    <subcellularLocation>
        <location evidence="1">Membrane</location>
        <topology evidence="1">Multi-pass membrane protein</topology>
    </subcellularLocation>
</comment>
<keyword evidence="3 6" id="KW-1133">Transmembrane helix</keyword>
<evidence type="ECO:0000256" key="5">
    <source>
        <dbReference type="ARBA" id="ARBA00023251"/>
    </source>
</evidence>
<keyword evidence="4 6" id="KW-0472">Membrane</keyword>
<evidence type="ECO:0000313" key="9">
    <source>
        <dbReference type="Proteomes" id="UP001499878"/>
    </source>
</evidence>
<keyword evidence="6" id="KW-1003">Cell membrane</keyword>